<geneLocation type="plasmid" evidence="1">
    <name>pKAP298</name>
</geneLocation>
<evidence type="ECO:0000313" key="1">
    <source>
        <dbReference type="EMBL" id="AAR87080.1"/>
    </source>
</evidence>
<accession>Q6TFH8</accession>
<organism evidence="1">
    <name type="scientific">Caedibacter taeniospiralis</name>
    <dbReference type="NCBI Taxonomy" id="28907"/>
    <lineage>
        <taxon>Bacteria</taxon>
        <taxon>Pseudomonadati</taxon>
        <taxon>Pseudomonadota</taxon>
        <taxon>Gammaproteobacteria</taxon>
        <taxon>Thiotrichales</taxon>
        <taxon>Fastidiosibacteraceae</taxon>
        <taxon>Caedibacter</taxon>
    </lineage>
</organism>
<name>Q6TFH8_CAETA</name>
<dbReference type="EMBL" id="AY422720">
    <property type="protein sequence ID" value="AAR87080.1"/>
    <property type="molecule type" value="Genomic_DNA"/>
</dbReference>
<dbReference type="AlphaFoldDB" id="Q6TFH8"/>
<reference evidence="1" key="1">
    <citation type="journal article" date="2005" name="J. Mol. Evol.">
        <title>Sequence, transcription activity, and evolutionary origin of the R-body coding plasmid pKAP298 from the intracellular parasitic bacterium Caedibacter taeniospiralis.</title>
        <authorList>
            <person name="Jeblick J."/>
            <person name="Kusch J."/>
        </authorList>
    </citation>
    <scope>NUCLEOTIDE SEQUENCE</scope>
    <source>
        <plasmid evidence="1">pKAP298</plasmid>
    </source>
</reference>
<dbReference type="RefSeq" id="WP_011178431.1">
    <property type="nucleotide sequence ID" value="NC_005915.1"/>
</dbReference>
<proteinExistence type="predicted"/>
<sequence length="458" mass="52300">MKNNGSNLRKQYFKDNGQMISNQLNAELNTSLANTQQRTQSFKELSETFSDKGSDKLARTALLGFSTGMNIADNQKRREKLDKFNQVMSYLTEQNQAMDKELQAHQAVEYTKEKMRPYASAFLKNMKYMDNQTLRQQAENMLRMSNQLSGEEVSLLSIDNTNPAIWTMMDKANGETGVVDMGMLYADHDNANDEYALLQTERALHEQVKREMAQQRMDIQAQHNELGWENLKQRYTFHEPEKIFNEHAAKTAAQIQQKEIPTLQAIIEKTALAERKIDDMLSLVDGNEDVFNSQLMSLWMSEEPSALGNALRSLATKLNPEKSTVITKLNKYINELVIDKAALFTRPNMFLERIGSKSVPNWMMTADAFKDMLHDMKNDVQFSKNHAYQKFSTYTQNNPTAHWKTATETVEHPIDSTQSDQVSNVPTVFTVKDPNTGQIMRLNARDAKIAVQRGGVIV</sequence>
<keyword evidence="1" id="KW-0614">Plasmid</keyword>
<protein>
    <submittedName>
        <fullName evidence="1">Uncharacterized protein</fullName>
    </submittedName>
</protein>